<gene>
    <name evidence="2" type="ORF">ACJ72_00966</name>
</gene>
<accession>A0A1B7P6L7</accession>
<proteinExistence type="predicted"/>
<reference evidence="2 3" key="1">
    <citation type="submission" date="2015-07" db="EMBL/GenBank/DDBJ databases">
        <title>Emmonsia species relationships and genome sequence.</title>
        <authorList>
            <person name="Cuomo C.A."/>
            <person name="Schwartz I.S."/>
            <person name="Kenyon C."/>
            <person name="de Hoog G.S."/>
            <person name="Govender N.P."/>
            <person name="Botha A."/>
            <person name="Moreno L."/>
            <person name="de Vries M."/>
            <person name="Munoz J.F."/>
            <person name="Stielow J.B."/>
        </authorList>
    </citation>
    <scope>NUCLEOTIDE SEQUENCE [LARGE SCALE GENOMIC DNA]</scope>
    <source>
        <strain evidence="2 3">CBS 136260</strain>
    </source>
</reference>
<name>A0A1B7P6L7_9EURO</name>
<feature type="compositionally biased region" description="Polar residues" evidence="1">
    <location>
        <begin position="123"/>
        <end position="147"/>
    </location>
</feature>
<protein>
    <submittedName>
        <fullName evidence="2">Uncharacterized protein</fullName>
    </submittedName>
</protein>
<sequence length="534" mass="60019">MQSSQTWNSCRPPSQPQLALALAIVKSKPSDTTLKDHILEVRRHIYNGKTNHAPELPHKHLDSITFWREAYEKSESAQSKLLDKIYELEQRNAALLLKGRKDGAYGTNTPMLKRKANGDGDSTALTHSQKRANTTKNGRLNTSRYQGNDFLSGTPDELGFSESVTTPFLRHFHALQKQLQKKIDSEALVCLSVGLCEAVDRAIRLGIGERSDKLSSSQKQKILQPRDPDLQQILRGIRPSYLPLLQTLNKLSDDDSTSSGIGVVTYHIIQLFQRTLGHLHQYVRLRAKEKIALEKPAGKKVKQRPKVKGTKTPTVPSNQLPMDEEVILDLFAHFIASMILSLNPVRPEENSLLEGFLFALLEHVGKTLCLFVFKELYSNPGLRLNSAKLPLPGNFEKESPARGEMAVAQRAAEREAKHLIWILERATAFTDQFEPQSDQTNDDLSSSGSPPLGILQRARTKLQNTLLKGIFGENGQEFKDSLKIPEKPAYSLPEVISDRSYAALEIDPAEWFTQEVWRLVGWDVLLNENHCSKQ</sequence>
<dbReference type="Proteomes" id="UP000091918">
    <property type="component" value="Unassembled WGS sequence"/>
</dbReference>
<organism evidence="2 3">
    <name type="scientific">Emergomyces africanus</name>
    <dbReference type="NCBI Taxonomy" id="1955775"/>
    <lineage>
        <taxon>Eukaryota</taxon>
        <taxon>Fungi</taxon>
        <taxon>Dikarya</taxon>
        <taxon>Ascomycota</taxon>
        <taxon>Pezizomycotina</taxon>
        <taxon>Eurotiomycetes</taxon>
        <taxon>Eurotiomycetidae</taxon>
        <taxon>Onygenales</taxon>
        <taxon>Ajellomycetaceae</taxon>
        <taxon>Emergomyces</taxon>
    </lineage>
</organism>
<evidence type="ECO:0000313" key="2">
    <source>
        <dbReference type="EMBL" id="OAX84674.1"/>
    </source>
</evidence>
<evidence type="ECO:0000313" key="3">
    <source>
        <dbReference type="Proteomes" id="UP000091918"/>
    </source>
</evidence>
<feature type="compositionally biased region" description="Basic residues" evidence="1">
    <location>
        <begin position="298"/>
        <end position="309"/>
    </location>
</feature>
<evidence type="ECO:0000256" key="1">
    <source>
        <dbReference type="SAM" id="MobiDB-lite"/>
    </source>
</evidence>
<keyword evidence="3" id="KW-1185">Reference proteome</keyword>
<feature type="region of interest" description="Disordered" evidence="1">
    <location>
        <begin position="298"/>
        <end position="318"/>
    </location>
</feature>
<dbReference type="AlphaFoldDB" id="A0A1B7P6L7"/>
<dbReference type="STRING" id="1658172.A0A1B7P6L7"/>
<dbReference type="OrthoDB" id="202825at2759"/>
<dbReference type="EMBL" id="LGUA01000058">
    <property type="protein sequence ID" value="OAX84674.1"/>
    <property type="molecule type" value="Genomic_DNA"/>
</dbReference>
<feature type="region of interest" description="Disordered" evidence="1">
    <location>
        <begin position="106"/>
        <end position="147"/>
    </location>
</feature>
<comment type="caution">
    <text evidence="2">The sequence shown here is derived from an EMBL/GenBank/DDBJ whole genome shotgun (WGS) entry which is preliminary data.</text>
</comment>